<reference evidence="9 10" key="1">
    <citation type="submission" date="2020-02" db="EMBL/GenBank/DDBJ databases">
        <authorList>
            <person name="Ma Q."/>
            <person name="Huang Y."/>
            <person name="Song X."/>
            <person name="Pei D."/>
        </authorList>
    </citation>
    <scope>NUCLEOTIDE SEQUENCE [LARGE SCALE GENOMIC DNA]</scope>
    <source>
        <strain evidence="9">Sxm20200214</strain>
        <tissue evidence="9">Leaf</tissue>
    </source>
</reference>
<evidence type="ECO:0000259" key="8">
    <source>
        <dbReference type="SMART" id="SM00856"/>
    </source>
</evidence>
<accession>A0A8X7WAU8</accession>
<keyword evidence="4 7" id="KW-0732">Signal</keyword>
<keyword evidence="3" id="KW-0964">Secreted</keyword>
<organism evidence="9 10">
    <name type="scientific">Brassica carinata</name>
    <name type="common">Ethiopian mustard</name>
    <name type="synonym">Abyssinian cabbage</name>
    <dbReference type="NCBI Taxonomy" id="52824"/>
    <lineage>
        <taxon>Eukaryota</taxon>
        <taxon>Viridiplantae</taxon>
        <taxon>Streptophyta</taxon>
        <taxon>Embryophyta</taxon>
        <taxon>Tracheophyta</taxon>
        <taxon>Spermatophyta</taxon>
        <taxon>Magnoliopsida</taxon>
        <taxon>eudicotyledons</taxon>
        <taxon>Gunneridae</taxon>
        <taxon>Pentapetalae</taxon>
        <taxon>rosids</taxon>
        <taxon>malvids</taxon>
        <taxon>Brassicales</taxon>
        <taxon>Brassicaceae</taxon>
        <taxon>Brassiceae</taxon>
        <taxon>Brassica</taxon>
    </lineage>
</organism>
<evidence type="ECO:0000313" key="10">
    <source>
        <dbReference type="Proteomes" id="UP000886595"/>
    </source>
</evidence>
<dbReference type="CDD" id="cd15798">
    <property type="entry name" value="PMEI-like_3"/>
    <property type="match status" value="1"/>
</dbReference>
<dbReference type="InterPro" id="IPR006501">
    <property type="entry name" value="Pectinesterase_inhib_dom"/>
</dbReference>
<name>A0A8X7WAU8_BRACI</name>
<evidence type="ECO:0000256" key="5">
    <source>
        <dbReference type="ARBA" id="ARBA00023157"/>
    </source>
</evidence>
<dbReference type="Proteomes" id="UP000886595">
    <property type="component" value="Unassembled WGS sequence"/>
</dbReference>
<comment type="caution">
    <text evidence="9">The sequence shown here is derived from an EMBL/GenBank/DDBJ whole genome shotgun (WGS) entry which is preliminary data.</text>
</comment>
<dbReference type="GO" id="GO:0004857">
    <property type="term" value="F:enzyme inhibitor activity"/>
    <property type="evidence" value="ECO:0007669"/>
    <property type="project" value="InterPro"/>
</dbReference>
<evidence type="ECO:0000256" key="4">
    <source>
        <dbReference type="ARBA" id="ARBA00022729"/>
    </source>
</evidence>
<comment type="similarity">
    <text evidence="6">Belongs to the PMEI family.</text>
</comment>
<keyword evidence="10" id="KW-1185">Reference proteome</keyword>
<dbReference type="NCBIfam" id="TIGR01614">
    <property type="entry name" value="PME_inhib"/>
    <property type="match status" value="1"/>
</dbReference>
<proteinExistence type="inferred from homology"/>
<dbReference type="PANTHER" id="PTHR31080:SF86">
    <property type="entry name" value="PECTINESTERASE INHIBITOR 6"/>
    <property type="match status" value="1"/>
</dbReference>
<sequence>MNSYLIMFTTLLSLLLLLLLAVTPNPSLASSSRNYYTDDTNASCVPRYSRYVKDACNVTRYQQLCVRTLWPFTIVAKNNSSKWARAGVAVTITDTKRILRLLLKTRNSPAVGKRERVALSDCRELFVDSLDNLYKSLSVLRKLDADQFQQQMSDLATWLSAALTDEDTCLDGFEETMSNSSSSTVRMIKRKATRSMHLCSNALALLNKLAYDGL</sequence>
<dbReference type="InterPro" id="IPR035513">
    <property type="entry name" value="Invertase/methylesterase_inhib"/>
</dbReference>
<dbReference type="Pfam" id="PF04043">
    <property type="entry name" value="PMEI"/>
    <property type="match status" value="1"/>
</dbReference>
<dbReference type="GO" id="GO:0048046">
    <property type="term" value="C:apoplast"/>
    <property type="evidence" value="ECO:0007669"/>
    <property type="project" value="UniProtKB-SubCell"/>
</dbReference>
<keyword evidence="2" id="KW-0052">Apoplast</keyword>
<dbReference type="InterPro" id="IPR051955">
    <property type="entry name" value="PME_Inhibitor"/>
</dbReference>
<evidence type="ECO:0000256" key="6">
    <source>
        <dbReference type="ARBA" id="ARBA00038471"/>
    </source>
</evidence>
<evidence type="ECO:0000256" key="3">
    <source>
        <dbReference type="ARBA" id="ARBA00022525"/>
    </source>
</evidence>
<dbReference type="FunFam" id="1.20.140.40:FF:000006">
    <property type="entry name" value="Pectinesterase inhibitor 3"/>
    <property type="match status" value="1"/>
</dbReference>
<keyword evidence="5" id="KW-1015">Disulfide bond</keyword>
<dbReference type="PANTHER" id="PTHR31080">
    <property type="entry name" value="PECTINESTERASE INHIBITOR-LIKE"/>
    <property type="match status" value="1"/>
</dbReference>
<feature type="chain" id="PRO_5036496002" description="Pectinesterase inhibitor domain-containing protein" evidence="7">
    <location>
        <begin position="30"/>
        <end position="214"/>
    </location>
</feature>
<gene>
    <name evidence="9" type="ORF">Bca52824_008755</name>
</gene>
<dbReference type="Gene3D" id="1.20.140.40">
    <property type="entry name" value="Invertase/pectin methylesterase inhibitor family protein"/>
    <property type="match status" value="1"/>
</dbReference>
<dbReference type="OrthoDB" id="1430376at2759"/>
<evidence type="ECO:0000256" key="1">
    <source>
        <dbReference type="ARBA" id="ARBA00004271"/>
    </source>
</evidence>
<protein>
    <recommendedName>
        <fullName evidence="8">Pectinesterase inhibitor domain-containing protein</fullName>
    </recommendedName>
</protein>
<evidence type="ECO:0000256" key="7">
    <source>
        <dbReference type="SAM" id="SignalP"/>
    </source>
</evidence>
<feature type="signal peptide" evidence="7">
    <location>
        <begin position="1"/>
        <end position="29"/>
    </location>
</feature>
<dbReference type="SUPFAM" id="SSF101148">
    <property type="entry name" value="Plant invertase/pectin methylesterase inhibitor"/>
    <property type="match status" value="1"/>
</dbReference>
<dbReference type="EMBL" id="JAAMPC010000002">
    <property type="protein sequence ID" value="KAG2326027.1"/>
    <property type="molecule type" value="Genomic_DNA"/>
</dbReference>
<evidence type="ECO:0000313" key="9">
    <source>
        <dbReference type="EMBL" id="KAG2326027.1"/>
    </source>
</evidence>
<comment type="subcellular location">
    <subcellularLocation>
        <location evidence="1">Secreted</location>
        <location evidence="1">Extracellular space</location>
        <location evidence="1">Apoplast</location>
    </subcellularLocation>
</comment>
<evidence type="ECO:0000256" key="2">
    <source>
        <dbReference type="ARBA" id="ARBA00022523"/>
    </source>
</evidence>
<dbReference type="AlphaFoldDB" id="A0A8X7WAU8"/>
<feature type="domain" description="Pectinesterase inhibitor" evidence="8">
    <location>
        <begin position="47"/>
        <end position="205"/>
    </location>
</feature>
<dbReference type="SMART" id="SM00856">
    <property type="entry name" value="PMEI"/>
    <property type="match status" value="1"/>
</dbReference>